<feature type="transmembrane region" description="Helical" evidence="2">
    <location>
        <begin position="59"/>
        <end position="80"/>
    </location>
</feature>
<dbReference type="GeneID" id="43331127"/>
<accession>A0A0U5H9S3</accession>
<dbReference type="RefSeq" id="WP_157534046.1">
    <property type="nucleotide sequence ID" value="NZ_LN831305.1"/>
</dbReference>
<protein>
    <submittedName>
        <fullName evidence="3">Uncharacterized protein</fullName>
    </submittedName>
</protein>
<proteinExistence type="predicted"/>
<dbReference type="AlphaFoldDB" id="A0A0U5H9S3"/>
<dbReference type="EMBL" id="LN831305">
    <property type="protein sequence ID" value="CQH65438.1"/>
    <property type="molecule type" value="Genomic_DNA"/>
</dbReference>
<evidence type="ECO:0000256" key="2">
    <source>
        <dbReference type="SAM" id="Phobius"/>
    </source>
</evidence>
<feature type="compositionally biased region" description="Low complexity" evidence="1">
    <location>
        <begin position="1"/>
        <end position="14"/>
    </location>
</feature>
<dbReference type="KEGG" id="hhb:Hhub_6121"/>
<keyword evidence="2" id="KW-1133">Transmembrane helix</keyword>
<dbReference type="OrthoDB" id="350883at2157"/>
<dbReference type="Proteomes" id="UP000066737">
    <property type="component" value="Plasmid pSTJ003"/>
</dbReference>
<keyword evidence="4" id="KW-1185">Reference proteome</keyword>
<feature type="region of interest" description="Disordered" evidence="1">
    <location>
        <begin position="1"/>
        <end position="23"/>
    </location>
</feature>
<gene>
    <name evidence="3" type="ORF">HHUB_6121</name>
</gene>
<keyword evidence="2" id="KW-0472">Membrane</keyword>
<evidence type="ECO:0000313" key="4">
    <source>
        <dbReference type="Proteomes" id="UP000066737"/>
    </source>
</evidence>
<sequence>MARTTQTVTTAQVDDQPRQQTGEPDAVDVFVREFGQEAGKHVGTALAEEIHNDPGVRRAAATGAGVGLGVVAGLGLLALLTQ</sequence>
<evidence type="ECO:0000256" key="1">
    <source>
        <dbReference type="SAM" id="MobiDB-lite"/>
    </source>
</evidence>
<geneLocation type="plasmid" evidence="4">
    <name>pSTJ003</name>
</geneLocation>
<name>A0A0U5H9S3_9EURY</name>
<evidence type="ECO:0000313" key="3">
    <source>
        <dbReference type="EMBL" id="CQH65438.1"/>
    </source>
</evidence>
<reference evidence="4" key="1">
    <citation type="journal article" date="2016" name="Environ. Microbiol.">
        <title>The complete genome of a viable archaeum isolated from 123-million-year-old rock salt.</title>
        <authorList>
            <person name="Jaakkola S.T."/>
            <person name="Pfeiffer F."/>
            <person name="Ravantti J.J."/>
            <person name="Guo Q."/>
            <person name="Liu Y."/>
            <person name="Chen X."/>
            <person name="Ma H."/>
            <person name="Yang C."/>
            <person name="Oksanen H.M."/>
            <person name="Bamford D.H."/>
        </authorList>
    </citation>
    <scope>NUCLEOTIDE SEQUENCE</scope>
    <source>
        <strain evidence="4">JI20-1</strain>
        <plasmid evidence="4">Plasmid pSTJ003</plasmid>
    </source>
</reference>
<organism evidence="3 4">
    <name type="scientific">Halobacterium hubeiense</name>
    <dbReference type="NCBI Taxonomy" id="1407499"/>
    <lineage>
        <taxon>Archaea</taxon>
        <taxon>Methanobacteriati</taxon>
        <taxon>Methanobacteriota</taxon>
        <taxon>Stenosarchaea group</taxon>
        <taxon>Halobacteria</taxon>
        <taxon>Halobacteriales</taxon>
        <taxon>Halobacteriaceae</taxon>
        <taxon>Halobacterium</taxon>
    </lineage>
</organism>
<keyword evidence="2" id="KW-0812">Transmembrane</keyword>